<accession>C8VZD4</accession>
<dbReference type="RefSeq" id="WP_015759549.1">
    <property type="nucleotide sequence ID" value="NC_013216.1"/>
</dbReference>
<organism evidence="2 3">
    <name type="scientific">Desulfofarcimen acetoxidans (strain ATCC 49208 / DSM 771 / KCTC 5769 / VKM B-1644 / 5575)</name>
    <name type="common">Desulfotomaculum acetoxidans</name>
    <dbReference type="NCBI Taxonomy" id="485916"/>
    <lineage>
        <taxon>Bacteria</taxon>
        <taxon>Bacillati</taxon>
        <taxon>Bacillota</taxon>
        <taxon>Clostridia</taxon>
        <taxon>Eubacteriales</taxon>
        <taxon>Peptococcaceae</taxon>
        <taxon>Desulfofarcimen</taxon>
    </lineage>
</organism>
<name>C8VZD4_DESAS</name>
<feature type="domain" description="DUF6906" evidence="1">
    <location>
        <begin position="1"/>
        <end position="49"/>
    </location>
</feature>
<proteinExistence type="predicted"/>
<dbReference type="AlphaFoldDB" id="C8VZD4"/>
<evidence type="ECO:0000259" key="1">
    <source>
        <dbReference type="Pfam" id="PF21847"/>
    </source>
</evidence>
<gene>
    <name evidence="2" type="ordered locus">Dtox_4212</name>
</gene>
<keyword evidence="3" id="KW-1185">Reference proteome</keyword>
<reference evidence="2 3" key="1">
    <citation type="journal article" date="2009" name="Stand. Genomic Sci.">
        <title>Complete genome sequence of Desulfotomaculum acetoxidans type strain (5575).</title>
        <authorList>
            <person name="Spring S."/>
            <person name="Lapidus A."/>
            <person name="Schroder M."/>
            <person name="Gleim D."/>
            <person name="Sims D."/>
            <person name="Meincke L."/>
            <person name="Glavina Del Rio T."/>
            <person name="Tice H."/>
            <person name="Copeland A."/>
            <person name="Cheng J.F."/>
            <person name="Lucas S."/>
            <person name="Chen F."/>
            <person name="Nolan M."/>
            <person name="Bruce D."/>
            <person name="Goodwin L."/>
            <person name="Pitluck S."/>
            <person name="Ivanova N."/>
            <person name="Mavromatis K."/>
            <person name="Mikhailova N."/>
            <person name="Pati A."/>
            <person name="Chen A."/>
            <person name="Palaniappan K."/>
            <person name="Land M."/>
            <person name="Hauser L."/>
            <person name="Chang Y.J."/>
            <person name="Jeffries C.D."/>
            <person name="Chain P."/>
            <person name="Saunders E."/>
            <person name="Brettin T."/>
            <person name="Detter J.C."/>
            <person name="Goker M."/>
            <person name="Bristow J."/>
            <person name="Eisen J.A."/>
            <person name="Markowitz V."/>
            <person name="Hugenholtz P."/>
            <person name="Kyrpides N.C."/>
            <person name="Klenk H.P."/>
            <person name="Han C."/>
        </authorList>
    </citation>
    <scope>NUCLEOTIDE SEQUENCE [LARGE SCALE GENOMIC DNA]</scope>
    <source>
        <strain evidence="3">ATCC 49208 / DSM 771 / VKM B-1644</strain>
    </source>
</reference>
<dbReference type="HOGENOM" id="CLU_196134_1_1_9"/>
<dbReference type="InterPro" id="IPR054201">
    <property type="entry name" value="DUF6906"/>
</dbReference>
<dbReference type="EMBL" id="CP001720">
    <property type="protein sequence ID" value="ACV64879.1"/>
    <property type="molecule type" value="Genomic_DNA"/>
</dbReference>
<dbReference type="eggNOG" id="ENOG50339V3">
    <property type="taxonomic scope" value="Bacteria"/>
</dbReference>
<evidence type="ECO:0000313" key="3">
    <source>
        <dbReference type="Proteomes" id="UP000002217"/>
    </source>
</evidence>
<dbReference type="Pfam" id="PF21847">
    <property type="entry name" value="DUF6906"/>
    <property type="match status" value="1"/>
</dbReference>
<dbReference type="STRING" id="485916.Dtox_4212"/>
<sequence length="52" mass="6179">MKQGKRPTRRQKELMSRAKLNPDNWLVVKNLLDCLHLKHRTTGKKRVLKASR</sequence>
<dbReference type="KEGG" id="dae:Dtox_4212"/>
<protein>
    <recommendedName>
        <fullName evidence="1">DUF6906 domain-containing protein</fullName>
    </recommendedName>
</protein>
<dbReference type="Proteomes" id="UP000002217">
    <property type="component" value="Chromosome"/>
</dbReference>
<evidence type="ECO:0000313" key="2">
    <source>
        <dbReference type="EMBL" id="ACV64879.1"/>
    </source>
</evidence>